<dbReference type="eggNOG" id="ENOG5031GV1">
    <property type="taxonomic scope" value="Bacteria"/>
</dbReference>
<dbReference type="PATRIC" id="fig|1415166.3.peg.6690"/>
<dbReference type="AlphaFoldDB" id="W5TQP5"/>
<sequence>MISLVPSESNGPESTFTPECRLVDESRRYARKAVRDIRFDGDLTIAIQGPGFSYAHVVFREPIGFRVMDEAALIEYWNTYSEPQGWLWEVVRGGWLDLERQRPAFWQGREVGWFREYFLVDEHCVNVIAVEPPEIIDLGRDPSV</sequence>
<protein>
    <submittedName>
        <fullName evidence="1">Uncharacterized protein</fullName>
    </submittedName>
</protein>
<dbReference type="KEGG" id="nno:NONO_c65080"/>
<organism evidence="1 2">
    <name type="scientific">Nocardia nova SH22a</name>
    <dbReference type="NCBI Taxonomy" id="1415166"/>
    <lineage>
        <taxon>Bacteria</taxon>
        <taxon>Bacillati</taxon>
        <taxon>Actinomycetota</taxon>
        <taxon>Actinomycetes</taxon>
        <taxon>Mycobacteriales</taxon>
        <taxon>Nocardiaceae</taxon>
        <taxon>Nocardia</taxon>
    </lineage>
</organism>
<keyword evidence="2" id="KW-1185">Reference proteome</keyword>
<accession>W5TQP5</accession>
<reference evidence="1 2" key="1">
    <citation type="journal article" date="2014" name="Appl. Environ. Microbiol.">
        <title>Insights into the Microbial Degradation of Rubber and Gutta-Percha by Analysis of the Complete Genome of Nocardia nova SH22a.</title>
        <authorList>
            <person name="Luo Q."/>
            <person name="Hiessl S."/>
            <person name="Poehlein A."/>
            <person name="Daniel R."/>
            <person name="Steinbuchel A."/>
        </authorList>
    </citation>
    <scope>NUCLEOTIDE SEQUENCE [LARGE SCALE GENOMIC DNA]</scope>
    <source>
        <strain evidence="1">SH22a</strain>
    </source>
</reference>
<dbReference type="EMBL" id="CP006850">
    <property type="protein sequence ID" value="AHH21278.1"/>
    <property type="molecule type" value="Genomic_DNA"/>
</dbReference>
<name>W5TQP5_9NOCA</name>
<proteinExistence type="predicted"/>
<dbReference type="HOGENOM" id="CLU_150002_0_0_11"/>
<dbReference type="Proteomes" id="UP000019150">
    <property type="component" value="Chromosome"/>
</dbReference>
<gene>
    <name evidence="1" type="ORF">NONO_c65080</name>
</gene>
<evidence type="ECO:0000313" key="1">
    <source>
        <dbReference type="EMBL" id="AHH21278.1"/>
    </source>
</evidence>
<evidence type="ECO:0000313" key="2">
    <source>
        <dbReference type="Proteomes" id="UP000019150"/>
    </source>
</evidence>